<reference evidence="2" key="1">
    <citation type="submission" date="2017-05" db="EMBL/GenBank/DDBJ databases">
        <title>Two decades of blaVIM-2-producing Pseudomonas aeruginosa dissemination: the decisive role of mobile genetic elements and successful clones.</title>
        <authorList>
            <person name="Botelho J."/>
        </authorList>
    </citation>
    <scope>NUCLEOTIDE SEQUENCE</scope>
    <source>
        <strain evidence="2">FFUP_PS_CB5</strain>
    </source>
</reference>
<organism evidence="2">
    <name type="scientific">Pseudomonas aeruginosa</name>
    <dbReference type="NCBI Taxonomy" id="287"/>
    <lineage>
        <taxon>Bacteria</taxon>
        <taxon>Pseudomonadati</taxon>
        <taxon>Pseudomonadota</taxon>
        <taxon>Gammaproteobacteria</taxon>
        <taxon>Pseudomonadales</taxon>
        <taxon>Pseudomonadaceae</taxon>
        <taxon>Pseudomonas</taxon>
    </lineage>
</organism>
<keyword evidence="1" id="KW-0472">Membrane</keyword>
<proteinExistence type="predicted"/>
<evidence type="ECO:0000256" key="1">
    <source>
        <dbReference type="SAM" id="Phobius"/>
    </source>
</evidence>
<protein>
    <submittedName>
        <fullName evidence="2">Uncharacterized protein</fullName>
    </submittedName>
</protein>
<sequence>MQNDETPLYEHSRGEWIATLTLTGLTLVVLVIAGYYTPAVLAAVIH</sequence>
<dbReference type="RefSeq" id="WP_016852051.1">
    <property type="nucleotide sequence ID" value="NZ_CAIITU010000003.1"/>
</dbReference>
<evidence type="ECO:0000313" key="2">
    <source>
        <dbReference type="EMBL" id="ATN45642.1"/>
    </source>
</evidence>
<dbReference type="EMBL" id="MF168946">
    <property type="protein sequence ID" value="ATN45642.1"/>
    <property type="molecule type" value="Genomic_DNA"/>
</dbReference>
<name>A0A2D1CSZ3_PSEAI</name>
<feature type="transmembrane region" description="Helical" evidence="1">
    <location>
        <begin position="16"/>
        <end position="45"/>
    </location>
</feature>
<keyword evidence="1" id="KW-1133">Transmembrane helix</keyword>
<dbReference type="AlphaFoldDB" id="A0A2D1CSZ3"/>
<accession>A0A2D1CSZ3</accession>
<keyword evidence="1" id="KW-0812">Transmembrane</keyword>